<dbReference type="PROSITE" id="PS50005">
    <property type="entry name" value="TPR"/>
    <property type="match status" value="1"/>
</dbReference>
<evidence type="ECO:0000313" key="3">
    <source>
        <dbReference type="Proteomes" id="UP001589608"/>
    </source>
</evidence>
<protein>
    <submittedName>
        <fullName evidence="2">Tetratricopeptide repeat protein</fullName>
    </submittedName>
</protein>
<gene>
    <name evidence="2" type="ORF">ACFFTR_05420</name>
</gene>
<name>A0ABV5M0Y0_9ACTN</name>
<dbReference type="Proteomes" id="UP001589608">
    <property type="component" value="Unassembled WGS sequence"/>
</dbReference>
<dbReference type="EMBL" id="JBHMCA010000014">
    <property type="protein sequence ID" value="MFB9442524.1"/>
    <property type="molecule type" value="Genomic_DNA"/>
</dbReference>
<feature type="repeat" description="TPR" evidence="1">
    <location>
        <begin position="61"/>
        <end position="94"/>
    </location>
</feature>
<dbReference type="InterPro" id="IPR011990">
    <property type="entry name" value="TPR-like_helical_dom_sf"/>
</dbReference>
<dbReference type="Gene3D" id="1.25.40.10">
    <property type="entry name" value="Tetratricopeptide repeat domain"/>
    <property type="match status" value="1"/>
</dbReference>
<dbReference type="InterPro" id="IPR019734">
    <property type="entry name" value="TPR_rpt"/>
</dbReference>
<comment type="caution">
    <text evidence="2">The sequence shown here is derived from an EMBL/GenBank/DDBJ whole genome shotgun (WGS) entry which is preliminary data.</text>
</comment>
<sequence length="662" mass="71384">MMRDRAALLDAIAAVERLPTTAEHRLVLAEAEFRVAIAPGTPPGEAVARLRRAIRHDPFQPKLYLHLGRRLHLDGRPRAAVPAYRRAVELAPDSRRVHLLLALALLDLDPAASELGRRLLVALAAGDDGERAAVLAALDDPDNAAKAPIKEPVGSTADTWRPGLLAGLARTPSSRRHVDAHLFAAAGEGPAAYATACALLLAAVEPVEGVRQLLAAAELPTGHPAVAMLQAALDLAAVADPVRRLDAMLAATRRGALPAQLAWWLWYSRFVKDPPPLPTALRLVRAVPEPELRIAILDVYAQRAWADGRWDVARLLWQEMHALDPHRVPVALNLALHAARTRSPAEYGPAWEHLAETLYLAAAGLGDLSAHIDDRIALHLALSQQAAAGAADDAGPAAWLADRDAFDAWLREWDLYFLNRRLRFRSPVHVLGVARDARPEELVRAHARLCRHADRVLLPRGWAGGAVFRDLARARADQALRTAHEPDRHHDAELAAADALLDEALDRALRLRRAGRHIAGLRSAATLPLGAAVAASQFALPLDRLTRLCADRGALEGEETLTGIFGADLVAVAAAWDRPAPAGKDEVAARLRALDECIAAAPDLVALRLHRCRLLQSAGRDRDAFAAAAEVLAGPCDGLDELVAAVRAGFTPEQRAHLPRRS</sequence>
<dbReference type="SUPFAM" id="SSF48452">
    <property type="entry name" value="TPR-like"/>
    <property type="match status" value="1"/>
</dbReference>
<keyword evidence="1" id="KW-0802">TPR repeat</keyword>
<proteinExistence type="predicted"/>
<dbReference type="RefSeq" id="WP_223100882.1">
    <property type="nucleotide sequence ID" value="NZ_CP061913.1"/>
</dbReference>
<evidence type="ECO:0000313" key="2">
    <source>
        <dbReference type="EMBL" id="MFB9442524.1"/>
    </source>
</evidence>
<reference evidence="2 3" key="1">
    <citation type="submission" date="2024-09" db="EMBL/GenBank/DDBJ databases">
        <authorList>
            <person name="Sun Q."/>
            <person name="Mori K."/>
        </authorList>
    </citation>
    <scope>NUCLEOTIDE SEQUENCE [LARGE SCALE GENOMIC DNA]</scope>
    <source>
        <strain evidence="2 3">JCM 3307</strain>
    </source>
</reference>
<organism evidence="2 3">
    <name type="scientific">Dactylosporangium vinaceum</name>
    <dbReference type="NCBI Taxonomy" id="53362"/>
    <lineage>
        <taxon>Bacteria</taxon>
        <taxon>Bacillati</taxon>
        <taxon>Actinomycetota</taxon>
        <taxon>Actinomycetes</taxon>
        <taxon>Micromonosporales</taxon>
        <taxon>Micromonosporaceae</taxon>
        <taxon>Dactylosporangium</taxon>
    </lineage>
</organism>
<accession>A0ABV5M0Y0</accession>
<keyword evidence="3" id="KW-1185">Reference proteome</keyword>
<evidence type="ECO:0000256" key="1">
    <source>
        <dbReference type="PROSITE-ProRule" id="PRU00339"/>
    </source>
</evidence>